<dbReference type="EMBL" id="JACXVP010000007">
    <property type="protein sequence ID" value="KAG5596575.1"/>
    <property type="molecule type" value="Genomic_DNA"/>
</dbReference>
<reference evidence="1 2" key="1">
    <citation type="submission" date="2020-09" db="EMBL/GenBank/DDBJ databases">
        <title>De no assembly of potato wild relative species, Solanum commersonii.</title>
        <authorList>
            <person name="Cho K."/>
        </authorList>
    </citation>
    <scope>NUCLEOTIDE SEQUENCE [LARGE SCALE GENOMIC DNA]</scope>
    <source>
        <strain evidence="1">LZ3.2</strain>
        <tissue evidence="1">Leaf</tissue>
    </source>
</reference>
<protein>
    <submittedName>
        <fullName evidence="1">Uncharacterized protein</fullName>
    </submittedName>
</protein>
<dbReference type="Proteomes" id="UP000824120">
    <property type="component" value="Chromosome 7"/>
</dbReference>
<dbReference type="AlphaFoldDB" id="A0A9J5Y9I3"/>
<evidence type="ECO:0000313" key="2">
    <source>
        <dbReference type="Proteomes" id="UP000824120"/>
    </source>
</evidence>
<proteinExistence type="predicted"/>
<name>A0A9J5Y9I3_SOLCO</name>
<sequence>MTKLGNMKCGAQVEGTSFRWQLSISNVINIEQSTISNQNTIKASVRNWRVDGSKGINYIFSLSKILINCHGIGFSHSKLDEVVLVAPEEVTASAIIVVEKGKEISEEEGIEKGWEAISPEKIQKNNKIEGNLD</sequence>
<gene>
    <name evidence="1" type="ORF">H5410_037807</name>
</gene>
<accession>A0A9J5Y9I3</accession>
<organism evidence="1 2">
    <name type="scientific">Solanum commersonii</name>
    <name type="common">Commerson's wild potato</name>
    <name type="synonym">Commerson's nightshade</name>
    <dbReference type="NCBI Taxonomy" id="4109"/>
    <lineage>
        <taxon>Eukaryota</taxon>
        <taxon>Viridiplantae</taxon>
        <taxon>Streptophyta</taxon>
        <taxon>Embryophyta</taxon>
        <taxon>Tracheophyta</taxon>
        <taxon>Spermatophyta</taxon>
        <taxon>Magnoliopsida</taxon>
        <taxon>eudicotyledons</taxon>
        <taxon>Gunneridae</taxon>
        <taxon>Pentapetalae</taxon>
        <taxon>asterids</taxon>
        <taxon>lamiids</taxon>
        <taxon>Solanales</taxon>
        <taxon>Solanaceae</taxon>
        <taxon>Solanoideae</taxon>
        <taxon>Solaneae</taxon>
        <taxon>Solanum</taxon>
    </lineage>
</organism>
<keyword evidence="2" id="KW-1185">Reference proteome</keyword>
<comment type="caution">
    <text evidence="1">The sequence shown here is derived from an EMBL/GenBank/DDBJ whole genome shotgun (WGS) entry which is preliminary data.</text>
</comment>
<evidence type="ECO:0000313" key="1">
    <source>
        <dbReference type="EMBL" id="KAG5596575.1"/>
    </source>
</evidence>